<dbReference type="Pfam" id="PF00903">
    <property type="entry name" value="Glyoxalase"/>
    <property type="match status" value="1"/>
</dbReference>
<reference evidence="2 3" key="1">
    <citation type="submission" date="2019-06" db="EMBL/GenBank/DDBJ databases">
        <title>Sequencing the genomes of 1000 actinobacteria strains.</title>
        <authorList>
            <person name="Klenk H.-P."/>
        </authorList>
    </citation>
    <scope>NUCLEOTIDE SEQUENCE [LARGE SCALE GENOMIC DNA]</scope>
    <source>
        <strain evidence="2 3">DSM 45671</strain>
    </source>
</reference>
<dbReference type="PANTHER" id="PTHR36503">
    <property type="entry name" value="BLR2520 PROTEIN"/>
    <property type="match status" value="1"/>
</dbReference>
<protein>
    <submittedName>
        <fullName evidence="2">Putative glyoxalase superfamily protein PhnB</fullName>
    </submittedName>
</protein>
<dbReference type="OrthoDB" id="9798201at2"/>
<name>A0A561T355_9PSEU</name>
<evidence type="ECO:0000259" key="1">
    <source>
        <dbReference type="PROSITE" id="PS51819"/>
    </source>
</evidence>
<dbReference type="AlphaFoldDB" id="A0A561T355"/>
<comment type="caution">
    <text evidence="2">The sequence shown here is derived from an EMBL/GenBank/DDBJ whole genome shotgun (WGS) entry which is preliminary data.</text>
</comment>
<evidence type="ECO:0000313" key="3">
    <source>
        <dbReference type="Proteomes" id="UP000321261"/>
    </source>
</evidence>
<accession>A0A561T355</accession>
<dbReference type="SUPFAM" id="SSF54593">
    <property type="entry name" value="Glyoxalase/Bleomycin resistance protein/Dihydroxybiphenyl dioxygenase"/>
    <property type="match status" value="1"/>
</dbReference>
<dbReference type="InterPro" id="IPR029068">
    <property type="entry name" value="Glyas_Bleomycin-R_OHBP_Dase"/>
</dbReference>
<dbReference type="InterPro" id="IPR037523">
    <property type="entry name" value="VOC_core"/>
</dbReference>
<proteinExistence type="predicted"/>
<dbReference type="InterPro" id="IPR004360">
    <property type="entry name" value="Glyas_Fos-R_dOase_dom"/>
</dbReference>
<evidence type="ECO:0000313" key="2">
    <source>
        <dbReference type="EMBL" id="TWF81546.1"/>
    </source>
</evidence>
<feature type="domain" description="VOC" evidence="1">
    <location>
        <begin position="6"/>
        <end position="130"/>
    </location>
</feature>
<dbReference type="EMBL" id="VIWU01000001">
    <property type="protein sequence ID" value="TWF81546.1"/>
    <property type="molecule type" value="Genomic_DNA"/>
</dbReference>
<dbReference type="PROSITE" id="PS51819">
    <property type="entry name" value="VOC"/>
    <property type="match status" value="1"/>
</dbReference>
<gene>
    <name evidence="2" type="ORF">FHX44_117491</name>
</gene>
<sequence length="131" mass="13611">MTIETKLDAVGIVAADLAKSLAFYRALGLAVPDGAENAPHVEVPLGGGMRLMFDTEETVRSFHPSWSPAVGAGRIGLAVSLPDAAAVDAAYAELIAAGHHGELEPFDAPWGQRYASVNDPDGNGVDLYAPL</sequence>
<dbReference type="RefSeq" id="WP_147260020.1">
    <property type="nucleotide sequence ID" value="NZ_VIWU01000001.1"/>
</dbReference>
<dbReference type="Proteomes" id="UP000321261">
    <property type="component" value="Unassembled WGS sequence"/>
</dbReference>
<organism evidence="2 3">
    <name type="scientific">Pseudonocardia hierapolitana</name>
    <dbReference type="NCBI Taxonomy" id="1128676"/>
    <lineage>
        <taxon>Bacteria</taxon>
        <taxon>Bacillati</taxon>
        <taxon>Actinomycetota</taxon>
        <taxon>Actinomycetes</taxon>
        <taxon>Pseudonocardiales</taxon>
        <taxon>Pseudonocardiaceae</taxon>
        <taxon>Pseudonocardia</taxon>
    </lineage>
</organism>
<dbReference type="Gene3D" id="3.10.180.10">
    <property type="entry name" value="2,3-Dihydroxybiphenyl 1,2-Dioxygenase, domain 1"/>
    <property type="match status" value="1"/>
</dbReference>
<keyword evidence="3" id="KW-1185">Reference proteome</keyword>
<dbReference type="PANTHER" id="PTHR36503:SF3">
    <property type="entry name" value="BLR0126 PROTEIN"/>
    <property type="match status" value="1"/>
</dbReference>